<sequence length="717" mass="78673">MSRRRNPPRRTFAQRLFLFFFCAFGSVNLCQAQDFLSLISAVSPFLGSGTAPMGGGGNPFGGQGMSGLLGAFAGTGNHGRSAGANNPIGELVNLGMTVAQGLNRGGSSSPLSLLLQSDAAPVTAHRSSRRPRPRAKPSTRRPVIPVIAGEDPISPLISVAAKAFTQTSGRLESPTQKFVQGNPEGALARIAGNLGNSFFRMLNEVSEYTLDAGQSDADNAEDVGNAQQLMKAFFHSMARDSEPIRPLDRVNDGTETSRNRPLINRLFESDIVLTSRQMKAIVVAEAERRQGRRKNRRNRYKRKVITGSVYRWPKNQAIPYGFKESDPEWRKLIRSALDLWESETCVRFQEGAPGHDRLEFFKGSGCYSSVGRTGGKQVISIGYGCEDRGIVSHEVGHSLGFWHEQSRADRDKYITLNKEYIASGTIGNFVKRTDLEIDYIGLPYDLGSVMHYGPNAFTTDWDHVTIETKDKKYGHTIGQRRGPSFIDVKQVNRMYCHDKCAGSSVICENDGYPDPNNCGVCKCPNGFGGKLCDTVEASTCGGELNAIPIWQHLTHKGQGRCVWRIKAEKARIRFILDSASYKCDATCRSYVEIKHNSDFQQIGFRSCCNEKDVEVLSEQDEVLIISDAKELGRDGSFSLRYIVDSGAPLPKPPPAVWVPGSENRAFRGVSGSGGIIEKFILNAIPQVRDHAKPLESVVSIVTDYLASAVLGTTRDGK</sequence>
<evidence type="ECO:0000256" key="6">
    <source>
        <dbReference type="ARBA" id="ARBA00023049"/>
    </source>
</evidence>
<dbReference type="SMART" id="SM00042">
    <property type="entry name" value="CUB"/>
    <property type="match status" value="1"/>
</dbReference>
<evidence type="ECO:0000256" key="2">
    <source>
        <dbReference type="ARBA" id="ARBA00022670"/>
    </source>
</evidence>
<protein>
    <recommendedName>
        <fullName evidence="10">Metalloendopeptidase</fullName>
        <ecNumber evidence="10">3.4.24.-</ecNumber>
    </recommendedName>
</protein>
<dbReference type="InterPro" id="IPR001506">
    <property type="entry name" value="Peptidase_M12A"/>
</dbReference>
<dbReference type="Pfam" id="PF01400">
    <property type="entry name" value="Astacin"/>
    <property type="match status" value="1"/>
</dbReference>
<dbReference type="PROSITE" id="PS01186">
    <property type="entry name" value="EGF_2"/>
    <property type="match status" value="1"/>
</dbReference>
<reference evidence="13 14" key="2">
    <citation type="journal article" date="2019" name="G3 (Bethesda)">
        <title>Hybrid Assembly of the Genome of the Entomopathogenic Nematode Steinernema carpocapsae Identifies the X-Chromosome.</title>
        <authorList>
            <person name="Serra L."/>
            <person name="Macchietto M."/>
            <person name="Macias-Munoz A."/>
            <person name="McGill C.J."/>
            <person name="Rodriguez I.M."/>
            <person name="Rodriguez B."/>
            <person name="Murad R."/>
            <person name="Mortazavi A."/>
        </authorList>
    </citation>
    <scope>NUCLEOTIDE SEQUENCE [LARGE SCALE GENOMIC DNA]</scope>
    <source>
        <strain evidence="13 14">ALL</strain>
    </source>
</reference>
<dbReference type="EMBL" id="AZBU02000002">
    <property type="protein sequence ID" value="TKR93086.1"/>
    <property type="molecule type" value="Genomic_DNA"/>
</dbReference>
<dbReference type="SUPFAM" id="SSF55486">
    <property type="entry name" value="Metalloproteases ('zincins'), catalytic domain"/>
    <property type="match status" value="1"/>
</dbReference>
<organism evidence="13 14">
    <name type="scientific">Steinernema carpocapsae</name>
    <name type="common">Entomopathogenic nematode</name>
    <dbReference type="NCBI Taxonomy" id="34508"/>
    <lineage>
        <taxon>Eukaryota</taxon>
        <taxon>Metazoa</taxon>
        <taxon>Ecdysozoa</taxon>
        <taxon>Nematoda</taxon>
        <taxon>Chromadorea</taxon>
        <taxon>Rhabditida</taxon>
        <taxon>Tylenchina</taxon>
        <taxon>Panagrolaimomorpha</taxon>
        <taxon>Strongyloidoidea</taxon>
        <taxon>Steinernematidae</taxon>
        <taxon>Steinernema</taxon>
    </lineage>
</organism>
<evidence type="ECO:0000256" key="1">
    <source>
        <dbReference type="ARBA" id="ARBA00022536"/>
    </source>
</evidence>
<comment type="caution">
    <text evidence="9">Lacks conserved residue(s) required for the propagation of feature annotation.</text>
</comment>
<dbReference type="InterPro" id="IPR035914">
    <property type="entry name" value="Sperma_CUB_dom_sf"/>
</dbReference>
<name>A0A4U5PA07_STECR</name>
<feature type="compositionally biased region" description="Basic residues" evidence="11">
    <location>
        <begin position="126"/>
        <end position="139"/>
    </location>
</feature>
<dbReference type="Proteomes" id="UP000298663">
    <property type="component" value="Unassembled WGS sequence"/>
</dbReference>
<dbReference type="PRINTS" id="PR00480">
    <property type="entry name" value="ASTACIN"/>
</dbReference>
<keyword evidence="5 9" id="KW-0862">Zinc</keyword>
<keyword evidence="10" id="KW-0732">Signal</keyword>
<dbReference type="EC" id="3.4.24.-" evidence="10"/>
<feature type="region of interest" description="Disordered" evidence="11">
    <location>
        <begin position="119"/>
        <end position="140"/>
    </location>
</feature>
<dbReference type="PANTHER" id="PTHR10127">
    <property type="entry name" value="DISCOIDIN, CUB, EGF, LAMININ , AND ZINC METALLOPROTEASE DOMAIN CONTAINING"/>
    <property type="match status" value="1"/>
</dbReference>
<dbReference type="InterPro" id="IPR000859">
    <property type="entry name" value="CUB_dom"/>
</dbReference>
<dbReference type="PROSITE" id="PS51864">
    <property type="entry name" value="ASTACIN"/>
    <property type="match status" value="1"/>
</dbReference>
<dbReference type="InterPro" id="IPR000742">
    <property type="entry name" value="EGF"/>
</dbReference>
<evidence type="ECO:0000256" key="4">
    <source>
        <dbReference type="ARBA" id="ARBA00022801"/>
    </source>
</evidence>
<dbReference type="PROSITE" id="PS00022">
    <property type="entry name" value="EGF_1"/>
    <property type="match status" value="1"/>
</dbReference>
<evidence type="ECO:0000256" key="9">
    <source>
        <dbReference type="PROSITE-ProRule" id="PRU01211"/>
    </source>
</evidence>
<keyword evidence="3 9" id="KW-0479">Metal-binding</keyword>
<dbReference type="OrthoDB" id="291007at2759"/>
<keyword evidence="8" id="KW-0325">Glycoprotein</keyword>
<feature type="domain" description="Peptidase M12A" evidence="12">
    <location>
        <begin position="303"/>
        <end position="497"/>
    </location>
</feature>
<keyword evidence="4 9" id="KW-0378">Hydrolase</keyword>
<keyword evidence="7" id="KW-1015">Disulfide bond</keyword>
<dbReference type="GO" id="GO:0004222">
    <property type="term" value="F:metalloendopeptidase activity"/>
    <property type="evidence" value="ECO:0007669"/>
    <property type="project" value="UniProtKB-UniRule"/>
</dbReference>
<feature type="chain" id="PRO_5021036281" description="Metalloendopeptidase" evidence="10">
    <location>
        <begin position="33"/>
        <end position="717"/>
    </location>
</feature>
<feature type="binding site" evidence="9">
    <location>
        <position position="403"/>
    </location>
    <ligand>
        <name>Zn(2+)</name>
        <dbReference type="ChEBI" id="CHEBI:29105"/>
        <note>catalytic</note>
    </ligand>
</feature>
<keyword evidence="14" id="KW-1185">Reference proteome</keyword>
<comment type="caution">
    <text evidence="13">The sequence shown here is derived from an EMBL/GenBank/DDBJ whole genome shotgun (WGS) entry which is preliminary data.</text>
</comment>
<accession>A0A4U5PA07</accession>
<comment type="cofactor">
    <cofactor evidence="9 10">
        <name>Zn(2+)</name>
        <dbReference type="ChEBI" id="CHEBI:29105"/>
    </cofactor>
    <text evidence="9 10">Binds 1 zinc ion per subunit.</text>
</comment>
<dbReference type="STRING" id="34508.A0A4U5PA07"/>
<gene>
    <name evidence="13" type="ORF">L596_007612</name>
</gene>
<feature type="active site" evidence="9">
    <location>
        <position position="394"/>
    </location>
</feature>
<evidence type="ECO:0000256" key="3">
    <source>
        <dbReference type="ARBA" id="ARBA00022723"/>
    </source>
</evidence>
<dbReference type="InterPro" id="IPR034035">
    <property type="entry name" value="Astacin-like_dom"/>
</dbReference>
<dbReference type="GO" id="GO:0018996">
    <property type="term" value="P:molting cycle, collagen and cuticulin-based cuticle"/>
    <property type="evidence" value="ECO:0007669"/>
    <property type="project" value="UniProtKB-ARBA"/>
</dbReference>
<feature type="signal peptide" evidence="10">
    <location>
        <begin position="1"/>
        <end position="32"/>
    </location>
</feature>
<evidence type="ECO:0000313" key="14">
    <source>
        <dbReference type="Proteomes" id="UP000298663"/>
    </source>
</evidence>
<dbReference type="GO" id="GO:0008270">
    <property type="term" value="F:zinc ion binding"/>
    <property type="evidence" value="ECO:0007669"/>
    <property type="project" value="UniProtKB-UniRule"/>
</dbReference>
<evidence type="ECO:0000259" key="12">
    <source>
        <dbReference type="PROSITE" id="PS51864"/>
    </source>
</evidence>
<dbReference type="GO" id="GO:0006508">
    <property type="term" value="P:proteolysis"/>
    <property type="evidence" value="ECO:0007669"/>
    <property type="project" value="UniProtKB-KW"/>
</dbReference>
<keyword evidence="2 9" id="KW-0645">Protease</keyword>
<reference evidence="13 14" key="1">
    <citation type="journal article" date="2015" name="Genome Biol.">
        <title>Comparative genomics of Steinernema reveals deeply conserved gene regulatory networks.</title>
        <authorList>
            <person name="Dillman A.R."/>
            <person name="Macchietto M."/>
            <person name="Porter C.F."/>
            <person name="Rogers A."/>
            <person name="Williams B."/>
            <person name="Antoshechkin I."/>
            <person name="Lee M.M."/>
            <person name="Goodwin Z."/>
            <person name="Lu X."/>
            <person name="Lewis E.E."/>
            <person name="Goodrich-Blair H."/>
            <person name="Stock S.P."/>
            <person name="Adams B.J."/>
            <person name="Sternberg P.W."/>
            <person name="Mortazavi A."/>
        </authorList>
    </citation>
    <scope>NUCLEOTIDE SEQUENCE [LARGE SCALE GENOMIC DNA]</scope>
    <source>
        <strain evidence="13 14">ALL</strain>
    </source>
</reference>
<evidence type="ECO:0000256" key="5">
    <source>
        <dbReference type="ARBA" id="ARBA00022833"/>
    </source>
</evidence>
<dbReference type="SMART" id="SM00235">
    <property type="entry name" value="ZnMc"/>
    <property type="match status" value="1"/>
</dbReference>
<dbReference type="AlphaFoldDB" id="A0A4U5PA07"/>
<evidence type="ECO:0000256" key="11">
    <source>
        <dbReference type="SAM" id="MobiDB-lite"/>
    </source>
</evidence>
<keyword evidence="6 9" id="KW-0482">Metalloprotease</keyword>
<dbReference type="SUPFAM" id="SSF49854">
    <property type="entry name" value="Spermadhesin, CUB domain"/>
    <property type="match status" value="1"/>
</dbReference>
<evidence type="ECO:0000313" key="13">
    <source>
        <dbReference type="EMBL" id="TKR93086.1"/>
    </source>
</evidence>
<dbReference type="InterPro" id="IPR006026">
    <property type="entry name" value="Peptidase_Metallo"/>
</dbReference>
<evidence type="ECO:0000256" key="7">
    <source>
        <dbReference type="ARBA" id="ARBA00023157"/>
    </source>
</evidence>
<dbReference type="InterPro" id="IPR024079">
    <property type="entry name" value="MetalloPept_cat_dom_sf"/>
</dbReference>
<dbReference type="Gene3D" id="3.40.390.10">
    <property type="entry name" value="Collagenase (Catalytic Domain)"/>
    <property type="match status" value="1"/>
</dbReference>
<feature type="binding site" evidence="9">
    <location>
        <position position="393"/>
    </location>
    <ligand>
        <name>Zn(2+)</name>
        <dbReference type="ChEBI" id="CHEBI:29105"/>
        <note>catalytic</note>
    </ligand>
</feature>
<feature type="binding site" evidence="9">
    <location>
        <position position="397"/>
    </location>
    <ligand>
        <name>Zn(2+)</name>
        <dbReference type="ChEBI" id="CHEBI:29105"/>
        <note>catalytic</note>
    </ligand>
</feature>
<evidence type="ECO:0000256" key="8">
    <source>
        <dbReference type="ARBA" id="ARBA00023180"/>
    </source>
</evidence>
<dbReference type="CDD" id="cd04280">
    <property type="entry name" value="ZnMc_astacin_like"/>
    <property type="match status" value="1"/>
</dbReference>
<dbReference type="FunFam" id="3.40.390.10:FF:000028">
    <property type="entry name" value="Zinc metalloproteinase"/>
    <property type="match status" value="1"/>
</dbReference>
<proteinExistence type="predicted"/>
<evidence type="ECO:0000256" key="10">
    <source>
        <dbReference type="RuleBase" id="RU361183"/>
    </source>
</evidence>
<keyword evidence="1" id="KW-0245">EGF-like domain</keyword>
<dbReference type="PANTHER" id="PTHR10127:SF898">
    <property type="entry name" value="ZINC METALLOPROTEINASE NAS-30"/>
    <property type="match status" value="1"/>
</dbReference>